<dbReference type="OrthoDB" id="5567366at2"/>
<dbReference type="InterPro" id="IPR013024">
    <property type="entry name" value="GGCT-like"/>
</dbReference>
<dbReference type="CDD" id="cd06661">
    <property type="entry name" value="GGCT_like"/>
    <property type="match status" value="1"/>
</dbReference>
<dbReference type="InterPro" id="IPR009288">
    <property type="entry name" value="AIG2-like_dom"/>
</dbReference>
<name>A0A1M6FJH3_9RHOB</name>
<dbReference type="STRING" id="1447782.SAMN05444417_2350"/>
<sequence>MSDPLFFGYGSLVNLATHDYRDPRPARLPGWRRIWRTTNLRGGAFLSVEPVGGDGAIDGVVAAVPGADWAALDEREGAYARIDVTGTVVHDGPPAPCAVYRVSDSYTDGAGAPAPIWLSYLDVVTQGFLRLFGEAGVERFYATTDNWGPIEDDRAAPRYSRAQVLTGEERALVDRSLAALPR</sequence>
<accession>A0A1M6FJH3</accession>
<dbReference type="Pfam" id="PF06094">
    <property type="entry name" value="GGACT"/>
    <property type="match status" value="1"/>
</dbReference>
<proteinExistence type="predicted"/>
<dbReference type="RefSeq" id="WP_073330552.1">
    <property type="nucleotide sequence ID" value="NZ_FQYO01000004.1"/>
</dbReference>
<dbReference type="SUPFAM" id="SSF110857">
    <property type="entry name" value="Gamma-glutamyl cyclotransferase-like"/>
    <property type="match status" value="1"/>
</dbReference>
<dbReference type="Gene3D" id="3.10.490.10">
    <property type="entry name" value="Gamma-glutamyl cyclotransferase-like"/>
    <property type="match status" value="1"/>
</dbReference>
<reference evidence="2 3" key="1">
    <citation type="submission" date="2016-11" db="EMBL/GenBank/DDBJ databases">
        <authorList>
            <person name="Jaros S."/>
            <person name="Januszkiewicz K."/>
            <person name="Wedrychowicz H."/>
        </authorList>
    </citation>
    <scope>NUCLEOTIDE SEQUENCE [LARGE SCALE GENOMIC DNA]</scope>
    <source>
        <strain evidence="2 3">DSM 100565</strain>
    </source>
</reference>
<protein>
    <submittedName>
        <fullName evidence="2">Gamma-glutamyl cyclotransferase, AIG2-like</fullName>
    </submittedName>
</protein>
<evidence type="ECO:0000259" key="1">
    <source>
        <dbReference type="Pfam" id="PF06094"/>
    </source>
</evidence>
<evidence type="ECO:0000313" key="2">
    <source>
        <dbReference type="EMBL" id="SHI97803.1"/>
    </source>
</evidence>
<feature type="domain" description="Gamma-glutamylcyclotransferase AIG2-like" evidence="1">
    <location>
        <begin position="7"/>
        <end position="104"/>
    </location>
</feature>
<dbReference type="AlphaFoldDB" id="A0A1M6FJH3"/>
<dbReference type="Proteomes" id="UP000184292">
    <property type="component" value="Unassembled WGS sequence"/>
</dbReference>
<dbReference type="GO" id="GO:0016740">
    <property type="term" value="F:transferase activity"/>
    <property type="evidence" value="ECO:0007669"/>
    <property type="project" value="UniProtKB-KW"/>
</dbReference>
<gene>
    <name evidence="2" type="ORF">SAMN05444417_2350</name>
</gene>
<keyword evidence="3" id="KW-1185">Reference proteome</keyword>
<dbReference type="InterPro" id="IPR036568">
    <property type="entry name" value="GGCT-like_sf"/>
</dbReference>
<keyword evidence="2" id="KW-0808">Transferase</keyword>
<dbReference type="EMBL" id="FQYO01000004">
    <property type="protein sequence ID" value="SHI97803.1"/>
    <property type="molecule type" value="Genomic_DNA"/>
</dbReference>
<organism evidence="2 3">
    <name type="scientific">Wenxinia saemankumensis</name>
    <dbReference type="NCBI Taxonomy" id="1447782"/>
    <lineage>
        <taxon>Bacteria</taxon>
        <taxon>Pseudomonadati</taxon>
        <taxon>Pseudomonadota</taxon>
        <taxon>Alphaproteobacteria</taxon>
        <taxon>Rhodobacterales</taxon>
        <taxon>Roseobacteraceae</taxon>
        <taxon>Wenxinia</taxon>
    </lineage>
</organism>
<evidence type="ECO:0000313" key="3">
    <source>
        <dbReference type="Proteomes" id="UP000184292"/>
    </source>
</evidence>